<keyword evidence="8 9" id="KW-0503">Monooxygenase</keyword>
<comment type="pathway">
    <text evidence="2">Secondary metabolite biosynthesis.</text>
</comment>
<proteinExistence type="inferred from homology"/>
<keyword evidence="7 9" id="KW-0408">Iron</keyword>
<evidence type="ECO:0000256" key="3">
    <source>
        <dbReference type="ARBA" id="ARBA00010617"/>
    </source>
</evidence>
<dbReference type="SUPFAM" id="SSF48264">
    <property type="entry name" value="Cytochrome P450"/>
    <property type="match status" value="1"/>
</dbReference>
<dbReference type="PRINTS" id="PR00463">
    <property type="entry name" value="EP450I"/>
</dbReference>
<dbReference type="PANTHER" id="PTHR46300">
    <property type="entry name" value="P450, PUTATIVE (EUROFUNG)-RELATED-RELATED"/>
    <property type="match status" value="1"/>
</dbReference>
<evidence type="ECO:0000256" key="4">
    <source>
        <dbReference type="ARBA" id="ARBA00022617"/>
    </source>
</evidence>
<dbReference type="InterPro" id="IPR002401">
    <property type="entry name" value="Cyt_P450_E_grp-I"/>
</dbReference>
<comment type="cofactor">
    <cofactor evidence="1">
        <name>heme</name>
        <dbReference type="ChEBI" id="CHEBI:30413"/>
    </cofactor>
</comment>
<dbReference type="InterPro" id="IPR001128">
    <property type="entry name" value="Cyt_P450"/>
</dbReference>
<evidence type="ECO:0000256" key="5">
    <source>
        <dbReference type="ARBA" id="ARBA00022723"/>
    </source>
</evidence>
<comment type="similarity">
    <text evidence="3 9">Belongs to the cytochrome P450 family.</text>
</comment>
<dbReference type="Gene3D" id="1.10.630.10">
    <property type="entry name" value="Cytochrome P450"/>
    <property type="match status" value="1"/>
</dbReference>
<dbReference type="InterPro" id="IPR050364">
    <property type="entry name" value="Cytochrome_P450_fung"/>
</dbReference>
<gene>
    <name evidence="10" type="ORF">VKT23_014100</name>
</gene>
<evidence type="ECO:0000256" key="9">
    <source>
        <dbReference type="RuleBase" id="RU000461"/>
    </source>
</evidence>
<dbReference type="PANTHER" id="PTHR46300:SF5">
    <property type="entry name" value="CYTOCHROME P450"/>
    <property type="match status" value="1"/>
</dbReference>
<dbReference type="EMBL" id="JBANRG010000041">
    <property type="protein sequence ID" value="KAK7447390.1"/>
    <property type="molecule type" value="Genomic_DNA"/>
</dbReference>
<evidence type="ECO:0000256" key="1">
    <source>
        <dbReference type="ARBA" id="ARBA00001971"/>
    </source>
</evidence>
<evidence type="ECO:0000256" key="2">
    <source>
        <dbReference type="ARBA" id="ARBA00005179"/>
    </source>
</evidence>
<evidence type="ECO:0008006" key="12">
    <source>
        <dbReference type="Google" id="ProtNLM"/>
    </source>
</evidence>
<name>A0ABR1J3V9_9AGAR</name>
<dbReference type="InterPro" id="IPR017972">
    <property type="entry name" value="Cyt_P450_CS"/>
</dbReference>
<evidence type="ECO:0000256" key="6">
    <source>
        <dbReference type="ARBA" id="ARBA00023002"/>
    </source>
</evidence>
<dbReference type="PRINTS" id="PR00385">
    <property type="entry name" value="P450"/>
</dbReference>
<evidence type="ECO:0000313" key="11">
    <source>
        <dbReference type="Proteomes" id="UP001498398"/>
    </source>
</evidence>
<keyword evidence="4 9" id="KW-0349">Heme</keyword>
<dbReference type="Pfam" id="PF00067">
    <property type="entry name" value="p450"/>
    <property type="match status" value="1"/>
</dbReference>
<organism evidence="10 11">
    <name type="scientific">Marasmiellus scandens</name>
    <dbReference type="NCBI Taxonomy" id="2682957"/>
    <lineage>
        <taxon>Eukaryota</taxon>
        <taxon>Fungi</taxon>
        <taxon>Dikarya</taxon>
        <taxon>Basidiomycota</taxon>
        <taxon>Agaricomycotina</taxon>
        <taxon>Agaricomycetes</taxon>
        <taxon>Agaricomycetidae</taxon>
        <taxon>Agaricales</taxon>
        <taxon>Marasmiineae</taxon>
        <taxon>Omphalotaceae</taxon>
        <taxon>Marasmiellus</taxon>
    </lineage>
</organism>
<accession>A0ABR1J3V9</accession>
<dbReference type="PROSITE" id="PS00086">
    <property type="entry name" value="CYTOCHROME_P450"/>
    <property type="match status" value="1"/>
</dbReference>
<comment type="caution">
    <text evidence="10">The sequence shown here is derived from an EMBL/GenBank/DDBJ whole genome shotgun (WGS) entry which is preliminary data.</text>
</comment>
<keyword evidence="11" id="KW-1185">Reference proteome</keyword>
<dbReference type="Proteomes" id="UP001498398">
    <property type="component" value="Unassembled WGS sequence"/>
</dbReference>
<evidence type="ECO:0000256" key="8">
    <source>
        <dbReference type="ARBA" id="ARBA00023033"/>
    </source>
</evidence>
<keyword evidence="6 9" id="KW-0560">Oxidoreductase</keyword>
<reference evidence="10 11" key="1">
    <citation type="submission" date="2024-01" db="EMBL/GenBank/DDBJ databases">
        <title>A draft genome for the cacao thread blight pathogen Marasmiellus scandens.</title>
        <authorList>
            <person name="Baruah I.K."/>
            <person name="Leung J."/>
            <person name="Bukari Y."/>
            <person name="Amoako-Attah I."/>
            <person name="Meinhardt L.W."/>
            <person name="Bailey B.A."/>
            <person name="Cohen S.P."/>
        </authorList>
    </citation>
    <scope>NUCLEOTIDE SEQUENCE [LARGE SCALE GENOMIC DNA]</scope>
    <source>
        <strain evidence="10 11">GH-19</strain>
    </source>
</reference>
<keyword evidence="5 9" id="KW-0479">Metal-binding</keyword>
<protein>
    <recommendedName>
        <fullName evidence="12">Cytochrome P450</fullName>
    </recommendedName>
</protein>
<sequence>MGAEIETLDSLKEREKLSEEEVWHIKGVAGTAYLAGGDTTYTTLRVFFLVMTLNPQIQKKAQDEIDRVLGMDNKGVNRLPDIEDREKLPFVECVLQETLRFCPVVSMDMGHLPGIPHRSLEDDIYKGMFIPKGSIVFANARGMSLDERIYSEPRIFNPMRFMPVEKGGKGEPYFIGGWGFGRRICPGRHLADTELWLAIATILATLDIRRAKDEDGNEITPELKFSDGIIK</sequence>
<evidence type="ECO:0000313" key="10">
    <source>
        <dbReference type="EMBL" id="KAK7447390.1"/>
    </source>
</evidence>
<evidence type="ECO:0000256" key="7">
    <source>
        <dbReference type="ARBA" id="ARBA00023004"/>
    </source>
</evidence>
<dbReference type="InterPro" id="IPR036396">
    <property type="entry name" value="Cyt_P450_sf"/>
</dbReference>